<reference evidence="1 2" key="1">
    <citation type="submission" date="2009-06" db="EMBL/GenBank/DDBJ databases">
        <title>Complete sequence of Thermotogales bacterium TBF 19.5.1.</title>
        <authorList>
            <consortium name="US DOE Joint Genome Institute"/>
            <person name="Lucas S."/>
            <person name="Copeland A."/>
            <person name="Lapidus A."/>
            <person name="Glavina del Rio T."/>
            <person name="Tice H."/>
            <person name="Bruce D."/>
            <person name="Goodwin L."/>
            <person name="Pitluck S."/>
            <person name="Chertkov O."/>
            <person name="Brettin T."/>
            <person name="Detter J.C."/>
            <person name="Han C."/>
            <person name="Schmutz J."/>
            <person name="Larimer F."/>
            <person name="Land M."/>
            <person name="Hauser L."/>
            <person name="Kyrpides N."/>
            <person name="Ovchinnikova G."/>
            <person name="Noll K."/>
        </authorList>
    </citation>
    <scope>NUCLEOTIDE SEQUENCE [LARGE SCALE GENOMIC DNA]</scope>
    <source>
        <strain evidence="2">ATCC BAA-1733 / DSM 21960 / TBF 19.5.1</strain>
    </source>
</reference>
<dbReference type="STRING" id="521045.Kole_0324"/>
<evidence type="ECO:0000313" key="2">
    <source>
        <dbReference type="Proteomes" id="UP000002382"/>
    </source>
</evidence>
<dbReference type="RefSeq" id="WP_012744836.1">
    <property type="nucleotide sequence ID" value="NC_012785.1"/>
</dbReference>
<dbReference type="AlphaFoldDB" id="C5CDG5"/>
<reference evidence="1 2" key="2">
    <citation type="journal article" date="2011" name="J. Bacteriol.">
        <title>Genome Sequence of Kosmotoga olearia Strain TBF 19.5.1, a Thermophilic Bacterium with a Wide Growth Temperature Range, Isolated from the Troll B Oil Platform in the North Sea.</title>
        <authorList>
            <person name="Swithers K.S."/>
            <person name="Dipippo J.L."/>
            <person name="Bruce D.C."/>
            <person name="Detter C."/>
            <person name="Tapia R."/>
            <person name="Han S."/>
            <person name="Goodwin L.A."/>
            <person name="Han J."/>
            <person name="Woyke T."/>
            <person name="Pitluck S."/>
            <person name="Pennacchio L."/>
            <person name="Nolan M."/>
            <person name="Mikhailova N."/>
            <person name="Land M.L."/>
            <person name="Nesbo C.L."/>
            <person name="Gogarten J.P."/>
            <person name="Noll K.M."/>
        </authorList>
    </citation>
    <scope>NUCLEOTIDE SEQUENCE [LARGE SCALE GENOMIC DNA]</scope>
    <source>
        <strain evidence="2">ATCC BAA-1733 / DSM 21960 / TBF 19.5.1</strain>
    </source>
</reference>
<dbReference type="Proteomes" id="UP000002382">
    <property type="component" value="Chromosome"/>
</dbReference>
<dbReference type="HOGENOM" id="CLU_1003933_0_0_0"/>
<accession>C5CDG5</accession>
<dbReference type="eggNOG" id="ENOG5033YMM">
    <property type="taxonomic scope" value="Bacteria"/>
</dbReference>
<protein>
    <submittedName>
        <fullName evidence="1">Uncharacterized protein</fullName>
    </submittedName>
</protein>
<sequence length="277" mass="31269">MKKTFMIGLFIIFSVLIYAAPTVRFTLQDAFWSTEFELPLFFDSVGLNISLFSGNPYLGVYYHDSWEEYSTGFFKIKVKDGNLFFGIIASDTGDFCAYGRLVSNSYKAPLFSHSYNEVYLFSNGGYRSYSRVNLRMPIGAFNTGVRVINRSDNNSKFWDSELYFFAKDFSRSFRLFLTESWGQLTLDIETIDSLGELGYGAGIGASIAEFSPGIALYLNRLVKIGTTNLTVSAKMFIGLDEVKTHLLVSNLGNRELFALGIGLNNLDVVTMFVRFIY</sequence>
<organism evidence="1 2">
    <name type="scientific">Kosmotoga olearia (strain ATCC BAA-1733 / DSM 21960 / TBF 19.5.1)</name>
    <dbReference type="NCBI Taxonomy" id="521045"/>
    <lineage>
        <taxon>Bacteria</taxon>
        <taxon>Thermotogati</taxon>
        <taxon>Thermotogota</taxon>
        <taxon>Thermotogae</taxon>
        <taxon>Kosmotogales</taxon>
        <taxon>Kosmotogaceae</taxon>
        <taxon>Kosmotoga</taxon>
    </lineage>
</organism>
<dbReference type="OrthoDB" id="45402at2"/>
<name>C5CDG5_KOSOT</name>
<keyword evidence="2" id="KW-1185">Reference proteome</keyword>
<evidence type="ECO:0000313" key="1">
    <source>
        <dbReference type="EMBL" id="ACR79049.1"/>
    </source>
</evidence>
<dbReference type="KEGG" id="kol:Kole_0324"/>
<gene>
    <name evidence="1" type="ordered locus">Kole_0324</name>
</gene>
<proteinExistence type="predicted"/>
<dbReference type="EMBL" id="CP001634">
    <property type="protein sequence ID" value="ACR79049.1"/>
    <property type="molecule type" value="Genomic_DNA"/>
</dbReference>